<keyword evidence="11" id="KW-0407">Ion channel</keyword>
<dbReference type="Pfam" id="PF02214">
    <property type="entry name" value="BTB_2"/>
    <property type="match status" value="1"/>
</dbReference>
<dbReference type="PANTHER" id="PTHR11537">
    <property type="entry name" value="VOLTAGE-GATED POTASSIUM CHANNEL"/>
    <property type="match status" value="1"/>
</dbReference>
<evidence type="ECO:0000256" key="6">
    <source>
        <dbReference type="ARBA" id="ARBA00022882"/>
    </source>
</evidence>
<name>A0AAD9Q341_ACRCE</name>
<dbReference type="Pfam" id="PF00520">
    <property type="entry name" value="Ion_trans"/>
    <property type="match status" value="1"/>
</dbReference>
<feature type="transmembrane region" description="Helical" evidence="13">
    <location>
        <begin position="330"/>
        <end position="346"/>
    </location>
</feature>
<evidence type="ECO:0000256" key="12">
    <source>
        <dbReference type="SAM" id="MobiDB-lite"/>
    </source>
</evidence>
<evidence type="ECO:0000259" key="14">
    <source>
        <dbReference type="SMART" id="SM00225"/>
    </source>
</evidence>
<feature type="transmembrane region" description="Helical" evidence="13">
    <location>
        <begin position="233"/>
        <end position="250"/>
    </location>
</feature>
<evidence type="ECO:0000256" key="5">
    <source>
        <dbReference type="ARBA" id="ARBA00022826"/>
    </source>
</evidence>
<comment type="caution">
    <text evidence="15">The sequence shown here is derived from an EMBL/GenBank/DDBJ whole genome shotgun (WGS) entry which is preliminary data.</text>
</comment>
<dbReference type="InterPro" id="IPR005821">
    <property type="entry name" value="Ion_trans_dom"/>
</dbReference>
<dbReference type="EMBL" id="JARQWQ010000074">
    <property type="protein sequence ID" value="KAK2553781.1"/>
    <property type="molecule type" value="Genomic_DNA"/>
</dbReference>
<feature type="transmembrane region" description="Helical" evidence="13">
    <location>
        <begin position="256"/>
        <end position="274"/>
    </location>
</feature>
<dbReference type="GO" id="GO:0005251">
    <property type="term" value="F:delayed rectifier potassium channel activity"/>
    <property type="evidence" value="ECO:0007669"/>
    <property type="project" value="TreeGrafter"/>
</dbReference>
<sequence length="990" mass="110399">MPSGKGKKSSNRIVLNVGGVRHETFLSTLKTIPDTRLSYLGEHHTSVARSPEYDASKGEYFFDRHPGVFSQILNFYRTGRLHCPSDVCGPLFEEELGFWGIDEQQVETCCWENYKQHKDKQEKLKYFKLPGFDEDSESTCQSKDSGLFEDLDDAPSWWSRYQPKLVGIVSLVLFAAYIIKFALSTLEYFNDRSAPRYIVLSVIHLVCISWFSMDFALRLLFSPDKCAFIKSPYTWTDLISLVLLYVFFFHPELDSIAFLEMVVMIKVARIFQLFKFSYVLQVLVNTLKASSSELCLLLVITGFVMVVFASFVYFLERHETDSDFKSVPDSMWWAVITMTTVGYGEVHPRTWIGKTVGSACAIFGVLVIALPVSVVASNFSLFYTYAKARLNLPPKKRRIAFSHALTSMQNQRTQCATEDETNAFNFMSLCSERQTDHSYPASDVSISCSATPRGSLKKSSFWSLRSVSKLLRASKRTSVTRSKSLNSVFLDCKTQKKISTEGITLKFDPPSRSTSLSNLPRDQRPAGEKTFLNAPSERGRTKETAKELPKTPLLNKSLYPLHLRRGAVSPASFSLKSASTASSLNALPRGYNELCNALSGKGPIILLSDQGSLQSLCSLHARMTCSCLSVKSTGSDGSQGVPDDANGGNQAGDENFVSSSQAKPENLTLSVPVEYYGKRKNRNGNHQQLEMEDAATKADTNINHKAPQITKGTRMNESEETIPAERGVNSSQGNVASSSEMTQIEFPLDNINPNNSSECQKIMESPVIFENTNKVRQSPVHAQDDLNTAEQQAKLPVKPVPVVGRALSAYSLMEYNIREDKLPHGNSQFQEGPMDLANTSIADDEPKRRHSAFTPCNSSSTMIKGRRGRLSTGCMKEKAAECEPLMNETAIQLIGERCDDDNEVQNINSIKEQSNAVQPRKRLRKSGLTAYHSPPKFTRVNEDNVVSEIEILTTPKIEENCVRPISPYTAIGYLPSVANRCSEIDFTSRV</sequence>
<reference evidence="15" key="2">
    <citation type="journal article" date="2023" name="Science">
        <title>Genomic signatures of disease resistance in endangered staghorn corals.</title>
        <authorList>
            <person name="Vollmer S.V."/>
            <person name="Selwyn J.D."/>
            <person name="Despard B.A."/>
            <person name="Roesel C.L."/>
        </authorList>
    </citation>
    <scope>NUCLEOTIDE SEQUENCE</scope>
    <source>
        <strain evidence="15">K2</strain>
    </source>
</reference>
<keyword evidence="3" id="KW-0633">Potassium transport</keyword>
<evidence type="ECO:0000256" key="4">
    <source>
        <dbReference type="ARBA" id="ARBA00022692"/>
    </source>
</evidence>
<keyword evidence="5" id="KW-0631">Potassium channel</keyword>
<feature type="region of interest" description="Disordered" evidence="12">
    <location>
        <begin position="844"/>
        <end position="864"/>
    </location>
</feature>
<dbReference type="SUPFAM" id="SSF81324">
    <property type="entry name" value="Voltage-gated potassium channels"/>
    <property type="match status" value="1"/>
</dbReference>
<dbReference type="GO" id="GO:0008076">
    <property type="term" value="C:voltage-gated potassium channel complex"/>
    <property type="evidence" value="ECO:0007669"/>
    <property type="project" value="InterPro"/>
</dbReference>
<evidence type="ECO:0000256" key="9">
    <source>
        <dbReference type="ARBA" id="ARBA00023065"/>
    </source>
</evidence>
<dbReference type="Gene3D" id="3.30.710.10">
    <property type="entry name" value="Potassium Channel Kv1.1, Chain A"/>
    <property type="match status" value="1"/>
</dbReference>
<feature type="compositionally biased region" description="Polar residues" evidence="12">
    <location>
        <begin position="728"/>
        <end position="737"/>
    </location>
</feature>
<evidence type="ECO:0000256" key="10">
    <source>
        <dbReference type="ARBA" id="ARBA00023136"/>
    </source>
</evidence>
<keyword evidence="4 13" id="KW-0812">Transmembrane</keyword>
<feature type="region of interest" description="Disordered" evidence="12">
    <location>
        <begin position="632"/>
        <end position="664"/>
    </location>
</feature>
<evidence type="ECO:0000256" key="7">
    <source>
        <dbReference type="ARBA" id="ARBA00022958"/>
    </source>
</evidence>
<dbReference type="SUPFAM" id="SSF54695">
    <property type="entry name" value="POZ domain"/>
    <property type="match status" value="1"/>
</dbReference>
<evidence type="ECO:0000256" key="1">
    <source>
        <dbReference type="ARBA" id="ARBA00004141"/>
    </source>
</evidence>
<dbReference type="CDD" id="cd18379">
    <property type="entry name" value="BTB_POZ_Kv3_KCNC"/>
    <property type="match status" value="1"/>
</dbReference>
<dbReference type="PRINTS" id="PR01498">
    <property type="entry name" value="SHAWCHANNEL"/>
</dbReference>
<dbReference type="InterPro" id="IPR000210">
    <property type="entry name" value="BTB/POZ_dom"/>
</dbReference>
<feature type="transmembrane region" description="Helical" evidence="13">
    <location>
        <begin position="358"/>
        <end position="386"/>
    </location>
</feature>
<reference evidence="15" key="1">
    <citation type="journal article" date="2023" name="G3 (Bethesda)">
        <title>Whole genome assembly and annotation of the endangered Caribbean coral Acropora cervicornis.</title>
        <authorList>
            <person name="Selwyn J.D."/>
            <person name="Vollmer S.V."/>
        </authorList>
    </citation>
    <scope>NUCLEOTIDE SEQUENCE</scope>
    <source>
        <strain evidence="15">K2</strain>
    </source>
</reference>
<dbReference type="FunFam" id="3.30.710.10:FF:000002">
    <property type="entry name" value="Potassium voltage-gated channel subfamily C member 2"/>
    <property type="match status" value="1"/>
</dbReference>
<feature type="domain" description="BTB" evidence="14">
    <location>
        <begin position="11"/>
        <end position="117"/>
    </location>
</feature>
<keyword evidence="10 13" id="KW-0472">Membrane</keyword>
<accession>A0AAD9Q341</accession>
<dbReference type="InterPro" id="IPR027359">
    <property type="entry name" value="Volt_channel_dom_sf"/>
</dbReference>
<dbReference type="InterPro" id="IPR003131">
    <property type="entry name" value="T1-type_BTB"/>
</dbReference>
<evidence type="ECO:0000256" key="8">
    <source>
        <dbReference type="ARBA" id="ARBA00022989"/>
    </source>
</evidence>
<dbReference type="AlphaFoldDB" id="A0AAD9Q341"/>
<dbReference type="Gene3D" id="1.10.287.70">
    <property type="match status" value="1"/>
</dbReference>
<keyword evidence="8 13" id="KW-1133">Transmembrane helix</keyword>
<keyword evidence="7" id="KW-0630">Potassium</keyword>
<keyword evidence="2" id="KW-0813">Transport</keyword>
<evidence type="ECO:0000256" key="2">
    <source>
        <dbReference type="ARBA" id="ARBA00022448"/>
    </source>
</evidence>
<feature type="transmembrane region" description="Helical" evidence="13">
    <location>
        <begin position="294"/>
        <end position="315"/>
    </location>
</feature>
<feature type="region of interest" description="Disordered" evidence="12">
    <location>
        <begin position="711"/>
        <end position="737"/>
    </location>
</feature>
<dbReference type="InterPro" id="IPR003974">
    <property type="entry name" value="K_chnl_volt-dep_Kv3"/>
</dbReference>
<keyword evidence="6" id="KW-0851">Voltage-gated channel</keyword>
<dbReference type="PRINTS" id="PR01491">
    <property type="entry name" value="KVCHANNEL"/>
</dbReference>
<dbReference type="InterPro" id="IPR011333">
    <property type="entry name" value="SKP1/BTB/POZ_sf"/>
</dbReference>
<dbReference type="PANTHER" id="PTHR11537:SF252">
    <property type="entry name" value="POTASSIUM VOLTAGE-GATED CHANNEL PROTEIN SHAW"/>
    <property type="match status" value="1"/>
</dbReference>
<feature type="transmembrane region" description="Helical" evidence="13">
    <location>
        <begin position="165"/>
        <end position="186"/>
    </location>
</feature>
<evidence type="ECO:0000256" key="3">
    <source>
        <dbReference type="ARBA" id="ARBA00022538"/>
    </source>
</evidence>
<dbReference type="InterPro" id="IPR028325">
    <property type="entry name" value="VG_K_chnl"/>
</dbReference>
<keyword evidence="16" id="KW-1185">Reference proteome</keyword>
<organism evidence="15 16">
    <name type="scientific">Acropora cervicornis</name>
    <name type="common">Staghorn coral</name>
    <dbReference type="NCBI Taxonomy" id="6130"/>
    <lineage>
        <taxon>Eukaryota</taxon>
        <taxon>Metazoa</taxon>
        <taxon>Cnidaria</taxon>
        <taxon>Anthozoa</taxon>
        <taxon>Hexacorallia</taxon>
        <taxon>Scleractinia</taxon>
        <taxon>Astrocoeniina</taxon>
        <taxon>Acroporidae</taxon>
        <taxon>Acropora</taxon>
    </lineage>
</organism>
<feature type="transmembrane region" description="Helical" evidence="13">
    <location>
        <begin position="198"/>
        <end position="221"/>
    </location>
</feature>
<dbReference type="FunFam" id="1.10.287.70:FF:000242">
    <property type="entry name" value="Potassium voltage-gated channel subfamily A member 1"/>
    <property type="match status" value="1"/>
</dbReference>
<comment type="subcellular location">
    <subcellularLocation>
        <location evidence="1">Membrane</location>
        <topology evidence="1">Multi-pass membrane protein</topology>
    </subcellularLocation>
</comment>
<proteinExistence type="predicted"/>
<feature type="region of interest" description="Disordered" evidence="12">
    <location>
        <begin position="504"/>
        <end position="544"/>
    </location>
</feature>
<evidence type="ECO:0000256" key="11">
    <source>
        <dbReference type="ARBA" id="ARBA00023303"/>
    </source>
</evidence>
<dbReference type="Gene3D" id="1.20.120.350">
    <property type="entry name" value="Voltage-gated potassium channels. Chain C"/>
    <property type="match status" value="1"/>
</dbReference>
<dbReference type="InterPro" id="IPR003968">
    <property type="entry name" value="K_chnl_volt-dep_Kv"/>
</dbReference>
<evidence type="ECO:0000313" key="16">
    <source>
        <dbReference type="Proteomes" id="UP001249851"/>
    </source>
</evidence>
<gene>
    <name evidence="15" type="ORF">P5673_024760</name>
</gene>
<dbReference type="SMART" id="SM00225">
    <property type="entry name" value="BTB"/>
    <property type="match status" value="1"/>
</dbReference>
<feature type="compositionally biased region" description="Polar residues" evidence="12">
    <location>
        <begin position="511"/>
        <end position="520"/>
    </location>
</feature>
<dbReference type="Proteomes" id="UP001249851">
    <property type="component" value="Unassembled WGS sequence"/>
</dbReference>
<evidence type="ECO:0000256" key="13">
    <source>
        <dbReference type="SAM" id="Phobius"/>
    </source>
</evidence>
<evidence type="ECO:0000313" key="15">
    <source>
        <dbReference type="EMBL" id="KAK2553781.1"/>
    </source>
</evidence>
<protein>
    <submittedName>
        <fullName evidence="15">Potassium voltage-gated channel protein Shaw</fullName>
    </submittedName>
</protein>
<dbReference type="GO" id="GO:0001508">
    <property type="term" value="P:action potential"/>
    <property type="evidence" value="ECO:0007669"/>
    <property type="project" value="TreeGrafter"/>
</dbReference>
<dbReference type="PRINTS" id="PR00169">
    <property type="entry name" value="KCHANNEL"/>
</dbReference>
<keyword evidence="9" id="KW-0406">Ion transport</keyword>
<dbReference type="GO" id="GO:0051260">
    <property type="term" value="P:protein homooligomerization"/>
    <property type="evidence" value="ECO:0007669"/>
    <property type="project" value="InterPro"/>
</dbReference>